<dbReference type="Gene3D" id="3.50.50.60">
    <property type="entry name" value="FAD/NAD(P)-binding domain"/>
    <property type="match status" value="1"/>
</dbReference>
<dbReference type="SUPFAM" id="SSF54373">
    <property type="entry name" value="FAD-linked reductases, C-terminal domain"/>
    <property type="match status" value="1"/>
</dbReference>
<organism evidence="2 3">
    <name type="scientific">Ophiocordyceps camponoti-floridani</name>
    <dbReference type="NCBI Taxonomy" id="2030778"/>
    <lineage>
        <taxon>Eukaryota</taxon>
        <taxon>Fungi</taxon>
        <taxon>Dikarya</taxon>
        <taxon>Ascomycota</taxon>
        <taxon>Pezizomycotina</taxon>
        <taxon>Sordariomycetes</taxon>
        <taxon>Hypocreomycetidae</taxon>
        <taxon>Hypocreales</taxon>
        <taxon>Ophiocordycipitaceae</taxon>
        <taxon>Ophiocordyceps</taxon>
    </lineage>
</organism>
<dbReference type="Pfam" id="PF01593">
    <property type="entry name" value="Amino_oxidase"/>
    <property type="match status" value="1"/>
</dbReference>
<accession>A0A8H4Q207</accession>
<dbReference type="InterPro" id="IPR050281">
    <property type="entry name" value="Flavin_monoamine_oxidase"/>
</dbReference>
<comment type="caution">
    <text evidence="2">The sequence shown here is derived from an EMBL/GenBank/DDBJ whole genome shotgun (WGS) entry which is preliminary data.</text>
</comment>
<dbReference type="GO" id="GO:0006338">
    <property type="term" value="P:chromatin remodeling"/>
    <property type="evidence" value="ECO:0007669"/>
    <property type="project" value="TreeGrafter"/>
</dbReference>
<dbReference type="Proteomes" id="UP000562929">
    <property type="component" value="Unassembled WGS sequence"/>
</dbReference>
<dbReference type="PANTHER" id="PTHR10742">
    <property type="entry name" value="FLAVIN MONOAMINE OXIDASE"/>
    <property type="match status" value="1"/>
</dbReference>
<dbReference type="Gene3D" id="3.90.660.10">
    <property type="match status" value="1"/>
</dbReference>
<dbReference type="InterPro" id="IPR036188">
    <property type="entry name" value="FAD/NAD-bd_sf"/>
</dbReference>
<evidence type="ECO:0000313" key="2">
    <source>
        <dbReference type="EMBL" id="KAF4582214.1"/>
    </source>
</evidence>
<dbReference type="AlphaFoldDB" id="A0A8H4Q207"/>
<gene>
    <name evidence="2" type="ORF">GQ602_006838</name>
</gene>
<protein>
    <submittedName>
        <fullName evidence="2">Amine oxidase</fullName>
    </submittedName>
</protein>
<dbReference type="SUPFAM" id="SSF51905">
    <property type="entry name" value="FAD/NAD(P)-binding domain"/>
    <property type="match status" value="1"/>
</dbReference>
<dbReference type="GO" id="GO:0003682">
    <property type="term" value="F:chromatin binding"/>
    <property type="evidence" value="ECO:0007669"/>
    <property type="project" value="TreeGrafter"/>
</dbReference>
<keyword evidence="3" id="KW-1185">Reference proteome</keyword>
<name>A0A8H4Q207_9HYPO</name>
<dbReference type="InterPro" id="IPR002937">
    <property type="entry name" value="Amino_oxidase"/>
</dbReference>
<reference evidence="2 3" key="1">
    <citation type="journal article" date="2020" name="G3 (Bethesda)">
        <title>Genetic Underpinnings of Host Manipulation by Ophiocordyceps as Revealed by Comparative Transcriptomics.</title>
        <authorList>
            <person name="Will I."/>
            <person name="Das B."/>
            <person name="Trinh T."/>
            <person name="Brachmann A."/>
            <person name="Ohm R.A."/>
            <person name="de Bekker C."/>
        </authorList>
    </citation>
    <scope>NUCLEOTIDE SEQUENCE [LARGE SCALE GENOMIC DNA]</scope>
    <source>
        <strain evidence="2 3">EC05</strain>
    </source>
</reference>
<dbReference type="GO" id="GO:0016491">
    <property type="term" value="F:oxidoreductase activity"/>
    <property type="evidence" value="ECO:0007669"/>
    <property type="project" value="InterPro"/>
</dbReference>
<dbReference type="OrthoDB" id="5046242at2759"/>
<sequence length="491" mass="54278">MAVKPRVAIVGAGIAGLRCGQLLQGRGFRVTILEGRNRIGGRVEQQKLSNGHLVDMGPNWIHGTVDNPMYDLARQTKTAVAHLDSPANVLDESGSRLTSGERYADVMWDVIQEAFDYSNKNCAEIDVDKSLVDFFHEKLPVRFPDGPDSERDRRLVLQLAESWGDFVGSPVSRQSLKFFWLEECIDGENLFCAGTYSKILDVISKPVLAESELLLDTKVTKISCRQGPGDKTRVEVDDGRVLWFDDVVVTCPLGWLKRKVDDAFEPALPERLTRAIGSLGYGCLEKVYVSFPKAFWLSGHHQARGFMQWLAPSYAPGSNPQRWIQEAVELASLEPGSSHPTLLFYIYGDQSRHVTAKMASLQTDSQRHDFLSRYFQPYYSRLPGYEAGSPDCVASASLATTWVLDELAGFGSYTNFQVGLREADDDIQVMREGLPERGLWFAGEHTAPFVAVGTATGAFWSGESVAKRLAEAYGLSSERGSGSEGGDKGEE</sequence>
<proteinExistence type="predicted"/>
<dbReference type="GO" id="GO:0050660">
    <property type="term" value="F:flavin adenine dinucleotide binding"/>
    <property type="evidence" value="ECO:0007669"/>
    <property type="project" value="TreeGrafter"/>
</dbReference>
<evidence type="ECO:0000259" key="1">
    <source>
        <dbReference type="Pfam" id="PF01593"/>
    </source>
</evidence>
<dbReference type="EMBL" id="JAACLJ010000008">
    <property type="protein sequence ID" value="KAF4582214.1"/>
    <property type="molecule type" value="Genomic_DNA"/>
</dbReference>
<dbReference type="PANTHER" id="PTHR10742:SF414">
    <property type="entry name" value="CONTAINING AMINE OXIDASE, PUTATIVE (AFU_ORTHOLOGUE AFUA_3G12150)-RELATED"/>
    <property type="match status" value="1"/>
</dbReference>
<feature type="domain" description="Amine oxidase" evidence="1">
    <location>
        <begin position="14"/>
        <end position="469"/>
    </location>
</feature>
<evidence type="ECO:0000313" key="3">
    <source>
        <dbReference type="Proteomes" id="UP000562929"/>
    </source>
</evidence>